<keyword evidence="7" id="KW-1185">Reference proteome</keyword>
<dbReference type="AlphaFoldDB" id="A0A7W6S3G2"/>
<reference evidence="6 7" key="1">
    <citation type="submission" date="2020-08" db="EMBL/GenBank/DDBJ databases">
        <title>Genomic Encyclopedia of Type Strains, Phase IV (KMG-V): Genome sequencing to study the core and pangenomes of soil and plant-associated prokaryotes.</title>
        <authorList>
            <person name="Whitman W."/>
        </authorList>
    </citation>
    <scope>NUCLEOTIDE SEQUENCE [LARGE SCALE GENOMIC DNA]</scope>
    <source>
        <strain evidence="4 7">SEMIA 444</strain>
        <strain evidence="3 6">SEMIA 448</strain>
        <strain evidence="5 8">SEMIA 452</strain>
    </source>
</reference>
<organism evidence="3 6">
    <name type="scientific">Aliirhizobium cellulosilyticum</name>
    <dbReference type="NCBI Taxonomy" id="393664"/>
    <lineage>
        <taxon>Bacteria</taxon>
        <taxon>Pseudomonadati</taxon>
        <taxon>Pseudomonadota</taxon>
        <taxon>Alphaproteobacteria</taxon>
        <taxon>Hyphomicrobiales</taxon>
        <taxon>Rhizobiaceae</taxon>
        <taxon>Aliirhizobium</taxon>
    </lineage>
</organism>
<evidence type="ECO:0000256" key="1">
    <source>
        <dbReference type="SAM" id="Phobius"/>
    </source>
</evidence>
<evidence type="ECO:0000313" key="5">
    <source>
        <dbReference type="EMBL" id="MBB4445789.1"/>
    </source>
</evidence>
<feature type="domain" description="DUF4126" evidence="2">
    <location>
        <begin position="5"/>
        <end position="155"/>
    </location>
</feature>
<dbReference type="EMBL" id="JACIGY010000001">
    <property type="protein sequence ID" value="MBB4411100.1"/>
    <property type="molecule type" value="Genomic_DNA"/>
</dbReference>
<evidence type="ECO:0000313" key="3">
    <source>
        <dbReference type="EMBL" id="MBB4346506.1"/>
    </source>
</evidence>
<name>A0A7W6S3G2_9HYPH</name>
<evidence type="ECO:0000313" key="7">
    <source>
        <dbReference type="Proteomes" id="UP000524535"/>
    </source>
</evidence>
<evidence type="ECO:0000313" key="8">
    <source>
        <dbReference type="Proteomes" id="UP000576087"/>
    </source>
</evidence>
<feature type="transmembrane region" description="Helical" evidence="1">
    <location>
        <begin position="133"/>
        <end position="156"/>
    </location>
</feature>
<dbReference type="Pfam" id="PF13548">
    <property type="entry name" value="DUF4126"/>
    <property type="match status" value="1"/>
</dbReference>
<dbReference type="InterPro" id="IPR025196">
    <property type="entry name" value="DUF4126"/>
</dbReference>
<gene>
    <name evidence="4" type="ORF">GGE31_001571</name>
    <name evidence="3" type="ORF">GGE33_000214</name>
    <name evidence="5" type="ORF">GGE35_001571</name>
</gene>
<dbReference type="EMBL" id="JACIGW010000001">
    <property type="protein sequence ID" value="MBB4346506.1"/>
    <property type="molecule type" value="Genomic_DNA"/>
</dbReference>
<dbReference type="RefSeq" id="WP_183820918.1">
    <property type="nucleotide sequence ID" value="NZ_JACIGW010000001.1"/>
</dbReference>
<proteinExistence type="predicted"/>
<feature type="transmembrane region" description="Helical" evidence="1">
    <location>
        <begin position="37"/>
        <end position="57"/>
    </location>
</feature>
<evidence type="ECO:0000259" key="2">
    <source>
        <dbReference type="Pfam" id="PF13548"/>
    </source>
</evidence>
<keyword evidence="1" id="KW-1133">Transmembrane helix</keyword>
<dbReference type="Proteomes" id="UP000524535">
    <property type="component" value="Unassembled WGS sequence"/>
</dbReference>
<sequence>MVSLLALFMGGVAGLRAMMAPALVTWAAALGWLDLSGSWLSFLASKWAVLIFTILAVFELVTDQLPNTPSRKVPQQFITRLITGGVAGAAIGIPYDLWLAGLVSGVLGAIAGTYGGAWARAKLAEIFGKDAPAAFIEDGVAFVVAFIIILSLPAAATI</sequence>
<dbReference type="EMBL" id="JACIHM010000001">
    <property type="protein sequence ID" value="MBB4445789.1"/>
    <property type="molecule type" value="Genomic_DNA"/>
</dbReference>
<evidence type="ECO:0000313" key="6">
    <source>
        <dbReference type="Proteomes" id="UP000520770"/>
    </source>
</evidence>
<feature type="transmembrane region" description="Helical" evidence="1">
    <location>
        <begin position="101"/>
        <end position="121"/>
    </location>
</feature>
<comment type="caution">
    <text evidence="3">The sequence shown here is derived from an EMBL/GenBank/DDBJ whole genome shotgun (WGS) entry which is preliminary data.</text>
</comment>
<protein>
    <submittedName>
        <fullName evidence="3">Putative membrane protein</fullName>
    </submittedName>
</protein>
<keyword evidence="1" id="KW-0472">Membrane</keyword>
<keyword evidence="1" id="KW-0812">Transmembrane</keyword>
<dbReference type="Proteomes" id="UP000576087">
    <property type="component" value="Unassembled WGS sequence"/>
</dbReference>
<accession>A0A7W6S3G2</accession>
<dbReference type="Proteomes" id="UP000520770">
    <property type="component" value="Unassembled WGS sequence"/>
</dbReference>
<evidence type="ECO:0000313" key="4">
    <source>
        <dbReference type="EMBL" id="MBB4411100.1"/>
    </source>
</evidence>